<gene>
    <name evidence="1" type="ORF">G293_03805</name>
</gene>
<dbReference type="AlphaFoldDB" id="A0A0G3I9F5"/>
<keyword evidence="2" id="KW-1185">Reference proteome</keyword>
<accession>A0A0G3I9F5</accession>
<reference evidence="1 2" key="1">
    <citation type="journal article" date="2015" name="Genome Announc.">
        <title>Complete Genome Sequence of 'Candidatus Liberibacter africanus,' a Bacterium Associated with Citrus Huanglongbing.</title>
        <authorList>
            <person name="Lin H."/>
            <person name="Pietersen G."/>
            <person name="Han C."/>
            <person name="Read D.A."/>
            <person name="Lou B."/>
            <person name="Gupta G."/>
            <person name="Civerolo E.L."/>
        </authorList>
    </citation>
    <scope>NUCLEOTIDE SEQUENCE [LARGE SCALE GENOMIC DNA]</scope>
    <source>
        <strain evidence="1 2">PTSAPSY</strain>
    </source>
</reference>
<sequence length="123" mass="14239">MSTLENYRIRTVLKRAIAVIDNENNNFKNNIQFDINVSNDLKGRCLHELSTCFLSCEEMSRDHAEQIRILHEKLELNSSLLESYLEAARAVADLFKKKLQDMDADGTYQDGFPKYLDTCKTDM</sequence>
<dbReference type="KEGG" id="lau:G293_03805"/>
<name>A0A0G3I9F5_LIBAF</name>
<dbReference type="OrthoDB" id="8294122at2"/>
<evidence type="ECO:0000313" key="2">
    <source>
        <dbReference type="Proteomes" id="UP000035503"/>
    </source>
</evidence>
<dbReference type="EMBL" id="CP004021">
    <property type="protein sequence ID" value="AKK20387.1"/>
    <property type="molecule type" value="Genomic_DNA"/>
</dbReference>
<dbReference type="STRING" id="1277257.G293_03805"/>
<proteinExistence type="predicted"/>
<dbReference type="Proteomes" id="UP000035503">
    <property type="component" value="Chromosome"/>
</dbReference>
<dbReference type="PATRIC" id="fig|1277257.4.peg.816"/>
<dbReference type="RefSeq" id="WP_047264379.1">
    <property type="nucleotide sequence ID" value="NZ_CP004021.1"/>
</dbReference>
<organism evidence="1 2">
    <name type="scientific">Candidatus Liberibacter africanus PTSAPSY</name>
    <dbReference type="NCBI Taxonomy" id="1277257"/>
    <lineage>
        <taxon>Bacteria</taxon>
        <taxon>Pseudomonadati</taxon>
        <taxon>Pseudomonadota</taxon>
        <taxon>Alphaproteobacteria</taxon>
        <taxon>Hyphomicrobiales</taxon>
        <taxon>Rhizobiaceae</taxon>
        <taxon>Liberibacter</taxon>
    </lineage>
</organism>
<protein>
    <submittedName>
        <fullName evidence="1">Uncharacterized protein</fullName>
    </submittedName>
</protein>
<evidence type="ECO:0000313" key="1">
    <source>
        <dbReference type="EMBL" id="AKK20387.1"/>
    </source>
</evidence>